<dbReference type="GO" id="GO:0006412">
    <property type="term" value="P:translation"/>
    <property type="evidence" value="ECO:0007669"/>
    <property type="project" value="UniProtKB-UniRule"/>
</dbReference>
<dbReference type="Proteomes" id="UP000195667">
    <property type="component" value="Unassembled WGS sequence"/>
</dbReference>
<dbReference type="PANTHER" id="PTHR12899">
    <property type="entry name" value="39S RIBOSOMAL PROTEIN L18, MITOCHONDRIAL"/>
    <property type="match status" value="1"/>
</dbReference>
<evidence type="ECO:0000256" key="7">
    <source>
        <dbReference type="HAMAP-Rule" id="MF_01337"/>
    </source>
</evidence>
<accession>A0A1R4HJS1</accession>
<dbReference type="GO" id="GO:0003735">
    <property type="term" value="F:structural constituent of ribosome"/>
    <property type="evidence" value="ECO:0007669"/>
    <property type="project" value="InterPro"/>
</dbReference>
<dbReference type="InterPro" id="IPR005484">
    <property type="entry name" value="Ribosomal_uL18_bac/plant/anim"/>
</dbReference>
<keyword evidence="4 7" id="KW-0689">Ribosomal protein</keyword>
<evidence type="ECO:0000256" key="3">
    <source>
        <dbReference type="ARBA" id="ARBA00022884"/>
    </source>
</evidence>
<comment type="similarity">
    <text evidence="1 7">Belongs to the universal ribosomal protein uL18 family.</text>
</comment>
<keyword evidence="9" id="KW-1185">Reference proteome</keyword>
<evidence type="ECO:0000256" key="1">
    <source>
        <dbReference type="ARBA" id="ARBA00007116"/>
    </source>
</evidence>
<protein>
    <recommendedName>
        <fullName evidence="6 7">Large ribosomal subunit protein uL18</fullName>
    </recommendedName>
</protein>
<dbReference type="GO" id="GO:0022625">
    <property type="term" value="C:cytosolic large ribosomal subunit"/>
    <property type="evidence" value="ECO:0007669"/>
    <property type="project" value="TreeGrafter"/>
</dbReference>
<dbReference type="AlphaFoldDB" id="A0A1R4HJS1"/>
<evidence type="ECO:0000256" key="6">
    <source>
        <dbReference type="ARBA" id="ARBA00035197"/>
    </source>
</evidence>
<comment type="subunit">
    <text evidence="7">Part of the 50S ribosomal subunit; part of the 5S rRNA/L5/L18/L25 subcomplex. Contacts the 5S and 23S rRNAs.</text>
</comment>
<dbReference type="EMBL" id="FUKI01000170">
    <property type="protein sequence ID" value="SJM96469.1"/>
    <property type="molecule type" value="Genomic_DNA"/>
</dbReference>
<keyword evidence="5 7" id="KW-0687">Ribonucleoprotein</keyword>
<proteinExistence type="inferred from homology"/>
<evidence type="ECO:0000256" key="4">
    <source>
        <dbReference type="ARBA" id="ARBA00022980"/>
    </source>
</evidence>
<evidence type="ECO:0000313" key="9">
    <source>
        <dbReference type="Proteomes" id="UP000195667"/>
    </source>
</evidence>
<reference evidence="9" key="1">
    <citation type="submission" date="2017-02" db="EMBL/GenBank/DDBJ databases">
        <authorList>
            <person name="Daims H."/>
        </authorList>
    </citation>
    <scope>NUCLEOTIDE SEQUENCE [LARGE SCALE GENOMIC DNA]</scope>
</reference>
<organism evidence="8 9">
    <name type="scientific">Crenothrix polyspora</name>
    <dbReference type="NCBI Taxonomy" id="360316"/>
    <lineage>
        <taxon>Bacteria</taxon>
        <taxon>Pseudomonadati</taxon>
        <taxon>Pseudomonadota</taxon>
        <taxon>Gammaproteobacteria</taxon>
        <taxon>Methylococcales</taxon>
        <taxon>Crenotrichaceae</taxon>
        <taxon>Crenothrix</taxon>
    </lineage>
</organism>
<dbReference type="InterPro" id="IPR057268">
    <property type="entry name" value="Ribosomal_L18"/>
</dbReference>
<dbReference type="FunFam" id="3.30.420.100:FF:000001">
    <property type="entry name" value="50S ribosomal protein L18"/>
    <property type="match status" value="1"/>
</dbReference>
<keyword evidence="3 7" id="KW-0694">RNA-binding</keyword>
<evidence type="ECO:0000256" key="5">
    <source>
        <dbReference type="ARBA" id="ARBA00023274"/>
    </source>
</evidence>
<gene>
    <name evidence="7 8" type="primary">rplR</name>
    <name evidence="8" type="ORF">CRENPOLYSF1_90073</name>
</gene>
<dbReference type="Pfam" id="PF00861">
    <property type="entry name" value="Ribosomal_L18p"/>
    <property type="match status" value="1"/>
</dbReference>
<comment type="function">
    <text evidence="7">This is one of the proteins that bind and probably mediate the attachment of the 5S RNA into the large ribosomal subunit, where it forms part of the central protuberance.</text>
</comment>
<dbReference type="RefSeq" id="WP_087145287.1">
    <property type="nucleotide sequence ID" value="NZ_FUKI01000170.1"/>
</dbReference>
<dbReference type="CDD" id="cd00432">
    <property type="entry name" value="Ribosomal_L18_L5e"/>
    <property type="match status" value="1"/>
</dbReference>
<sequence length="117" mass="12705">MDKKKSRMKRALKLRCKIKSLNAVRLSVHKTSQHIYAQVISGDGTTTLASASTTQTQINANLKNTNNIEAATEVGKWIAKNAISAGVSEVAFDRSGFKYHGRVKALADAAREAGLKF</sequence>
<name>A0A1R4HJS1_9GAMM</name>
<dbReference type="GO" id="GO:0008097">
    <property type="term" value="F:5S rRNA binding"/>
    <property type="evidence" value="ECO:0007669"/>
    <property type="project" value="TreeGrafter"/>
</dbReference>
<dbReference type="InterPro" id="IPR004389">
    <property type="entry name" value="Ribosomal_uL18_bac-type"/>
</dbReference>
<dbReference type="HAMAP" id="MF_01337_B">
    <property type="entry name" value="Ribosomal_uL18_B"/>
    <property type="match status" value="1"/>
</dbReference>
<dbReference type="OrthoDB" id="9810939at2"/>
<evidence type="ECO:0000313" key="8">
    <source>
        <dbReference type="EMBL" id="SJM96469.1"/>
    </source>
</evidence>
<dbReference type="NCBIfam" id="TIGR00060">
    <property type="entry name" value="L18_bact"/>
    <property type="match status" value="1"/>
</dbReference>
<keyword evidence="2 7" id="KW-0699">rRNA-binding</keyword>
<dbReference type="PANTHER" id="PTHR12899:SF3">
    <property type="entry name" value="LARGE RIBOSOMAL SUBUNIT PROTEIN UL18M"/>
    <property type="match status" value="1"/>
</dbReference>
<dbReference type="Gene3D" id="3.30.420.100">
    <property type="match status" value="1"/>
</dbReference>
<dbReference type="SUPFAM" id="SSF53137">
    <property type="entry name" value="Translational machinery components"/>
    <property type="match status" value="1"/>
</dbReference>
<evidence type="ECO:0000256" key="2">
    <source>
        <dbReference type="ARBA" id="ARBA00022730"/>
    </source>
</evidence>